<organism evidence="1 2">
    <name type="scientific">Tolypothrix bouteillei VB521301</name>
    <dbReference type="NCBI Taxonomy" id="1479485"/>
    <lineage>
        <taxon>Bacteria</taxon>
        <taxon>Bacillati</taxon>
        <taxon>Cyanobacteriota</taxon>
        <taxon>Cyanophyceae</taxon>
        <taxon>Nostocales</taxon>
        <taxon>Tolypothrichaceae</taxon>
        <taxon>Tolypothrix</taxon>
    </lineage>
</organism>
<name>A0A8S9T2X4_9CYAN</name>
<gene>
    <name evidence="1" type="ORF">DA73_0400010345</name>
</gene>
<reference evidence="1" key="1">
    <citation type="journal article" date="2015" name="Genome Announc.">
        <title>Draft Genome Sequence of Tolypothrix boutellei Strain VB521301.</title>
        <authorList>
            <person name="Chandrababunaidu M.M."/>
            <person name="Singh D."/>
            <person name="Sen D."/>
            <person name="Bhan S."/>
            <person name="Das S."/>
            <person name="Gupta A."/>
            <person name="Adhikary S.P."/>
            <person name="Tripathy S."/>
        </authorList>
    </citation>
    <scope>NUCLEOTIDE SEQUENCE</scope>
    <source>
        <strain evidence="1">VB521301</strain>
    </source>
</reference>
<evidence type="ECO:0000313" key="2">
    <source>
        <dbReference type="Proteomes" id="UP000029738"/>
    </source>
</evidence>
<dbReference type="EMBL" id="JHEG04000001">
    <property type="protein sequence ID" value="KAF3885823.1"/>
    <property type="molecule type" value="Genomic_DNA"/>
</dbReference>
<dbReference type="AlphaFoldDB" id="A0A8S9T2X4"/>
<keyword evidence="2" id="KW-1185">Reference proteome</keyword>
<dbReference type="Proteomes" id="UP000029738">
    <property type="component" value="Unassembled WGS sequence"/>
</dbReference>
<evidence type="ECO:0000313" key="1">
    <source>
        <dbReference type="EMBL" id="KAF3885823.1"/>
    </source>
</evidence>
<dbReference type="RefSeq" id="WP_038082613.1">
    <property type="nucleotide sequence ID" value="NZ_JHEG04000001.1"/>
</dbReference>
<sequence length="913" mass="102638">MPKRTRLLNGPPKSLEERYFSEIRPLLYKRLGTHHQYGVRKGTTLAEHLDSACQFMLTVSRIAEVPEDKRPVLLAATAVHDLNKLDPQERKVKTLARDRDFLQQQFELAGVLSFVSNEKDFELARRLIERHSGHNVSDGARFLPEDPNIERWAAMITAADLFDLGIPDAERFRKVQNELTVAFDRPSNLFRVRLSEDRGYITALLLGACEEVLKTYRLTPLAIFPDGELFEGEAIPQVDLVAEIAGVWQRKIDEVFGNNIERLVRPTKDGIKIAQQAIQQNIEEVLVNVEALLEKKKAGYKADKVAKDIAKWGENSGNEAIQKASELGLLPVSNAEEFAVSEGLKAAYLSYREAGLNPKDVWDKIAHHAGITEQQRPLLEAFNGQYGRPLFAAKAAVKGIEGIKEALKESFQLRKDSTQVSQATEVSEEMVAVVNRMLNLPIASKLDGLKELDAYVEANPKQRCSLGSTSNDIDELISDAMPPGTKVQAFSNRLPGGISAEPKRQADSIAALAYQLMAVGANFPAVKKQDPLYLHFALPKGSSPELLRLWREYLERLAATNAEGGTVTVDELQLYRDNSLDFKPNKVVGFAFPKRRDFVHTTVILPLVWGDVNASLALLKSLRLALEMSLSLEFGFPFSISGNLEVEISNDNPESRIFGRVEGIPAALKPLLRNGHYCRCKDEESQKTTDIISTERILESLQCMGKLATSVASIQKVDDCLYDLARSCVRPIELYYVLLRWTLREQDEPNLSVIWSRIREPLNNLLENLMPDENSLLTQYLKEAAQVAAEGKIWGSSFKRTAQAEPFTAFISAIRAQKPHLGLDVIFAALIQQYHIRLDRIREHGVGQTKLSQIKRYYEVLRKLYEEVYKGRPDKLLTDQKTLEAAYLFFLEEARQQLKEKSENGSVEVSTSI</sequence>
<proteinExistence type="predicted"/>
<accession>A0A8S9T2X4</accession>
<reference evidence="1" key="2">
    <citation type="submission" date="2019-11" db="EMBL/GenBank/DDBJ databases">
        <title>Improved Assembly of Tolypothrix boutellei genome.</title>
        <authorList>
            <person name="Sarangi A.N."/>
            <person name="Mukherjee M."/>
            <person name="Ghosh S."/>
            <person name="Singh D."/>
            <person name="Das A."/>
            <person name="Kant S."/>
            <person name="Prusty A."/>
            <person name="Tripathy S."/>
        </authorList>
    </citation>
    <scope>NUCLEOTIDE SEQUENCE</scope>
    <source>
        <strain evidence="1">VB521301</strain>
    </source>
</reference>
<comment type="caution">
    <text evidence="1">The sequence shown here is derived from an EMBL/GenBank/DDBJ whole genome shotgun (WGS) entry which is preliminary data.</text>
</comment>
<protein>
    <submittedName>
        <fullName evidence="1">CRISPR-associated protein Csc3</fullName>
    </submittedName>
</protein>